<organism evidence="2 3">
    <name type="scientific">Streptomyces koyangensis</name>
    <dbReference type="NCBI Taxonomy" id="188770"/>
    <lineage>
        <taxon>Bacteria</taxon>
        <taxon>Bacillati</taxon>
        <taxon>Actinomycetota</taxon>
        <taxon>Actinomycetes</taxon>
        <taxon>Kitasatosporales</taxon>
        <taxon>Streptomycetaceae</taxon>
        <taxon>Streptomyces</taxon>
        <taxon>Streptomyces aurantiacus group</taxon>
    </lineage>
</organism>
<accession>A0ABX7EDI7</accession>
<keyword evidence="1" id="KW-0812">Transmembrane</keyword>
<dbReference type="RefSeq" id="WP_129849637.1">
    <property type="nucleotide sequence ID" value="NZ_CP049945.1"/>
</dbReference>
<evidence type="ECO:0000313" key="3">
    <source>
        <dbReference type="Proteomes" id="UP000596311"/>
    </source>
</evidence>
<feature type="transmembrane region" description="Helical" evidence="1">
    <location>
        <begin position="102"/>
        <end position="124"/>
    </location>
</feature>
<sequence length="128" mass="14334">MKDLRKYWGWIVFTVLVVGWLTLSFGPATLLLLSAVSSFYFLFHMPLPCGAEGRNGPCRHNGSGALMGCHLRQHRWQKFKMLFWRAHWGRLRRELFQSANTVLATLGGVLAVTSGVAATLQPLFGGGW</sequence>
<protein>
    <submittedName>
        <fullName evidence="2">Uncharacterized protein</fullName>
    </submittedName>
</protein>
<reference evidence="2 3" key="1">
    <citation type="submission" date="2020-03" db="EMBL/GenBank/DDBJ databases">
        <title>Genome mining and metabolic profiling illuminate the polycyclic tetramate macrolactams from Streptomyces koyangensis SCSIO 5802.</title>
        <authorList>
            <person name="Ding W."/>
        </authorList>
    </citation>
    <scope>NUCLEOTIDE SEQUENCE [LARGE SCALE GENOMIC DNA]</scope>
    <source>
        <strain evidence="2 3">SCSIO 5802</strain>
    </source>
</reference>
<keyword evidence="3" id="KW-1185">Reference proteome</keyword>
<feature type="transmembrane region" description="Helical" evidence="1">
    <location>
        <begin position="7"/>
        <end position="23"/>
    </location>
</feature>
<keyword evidence="1" id="KW-1133">Transmembrane helix</keyword>
<name>A0ABX7EDI7_9ACTN</name>
<evidence type="ECO:0000313" key="2">
    <source>
        <dbReference type="EMBL" id="QRF02593.1"/>
    </source>
</evidence>
<keyword evidence="1" id="KW-0472">Membrane</keyword>
<proteinExistence type="predicted"/>
<dbReference type="Proteomes" id="UP000596311">
    <property type="component" value="Chromosome"/>
</dbReference>
<evidence type="ECO:0000256" key="1">
    <source>
        <dbReference type="SAM" id="Phobius"/>
    </source>
</evidence>
<feature type="transmembrane region" description="Helical" evidence="1">
    <location>
        <begin position="29"/>
        <end position="47"/>
    </location>
</feature>
<dbReference type="EMBL" id="CP049945">
    <property type="protein sequence ID" value="QRF02593.1"/>
    <property type="molecule type" value="Genomic_DNA"/>
</dbReference>
<gene>
    <name evidence="2" type="ORF">G9U55_10525</name>
</gene>